<name>A0A2P8FV85_9BACT</name>
<feature type="modified residue" description="4-aspartylphosphate" evidence="1">
    <location>
        <position position="61"/>
    </location>
</feature>
<dbReference type="Proteomes" id="UP000241964">
    <property type="component" value="Unassembled WGS sequence"/>
</dbReference>
<dbReference type="PROSITE" id="PS50110">
    <property type="entry name" value="RESPONSE_REGULATORY"/>
    <property type="match status" value="1"/>
</dbReference>
<dbReference type="OrthoDB" id="7631574at2"/>
<reference evidence="3 4" key="1">
    <citation type="submission" date="2018-03" db="EMBL/GenBank/DDBJ databases">
        <title>Genomic Encyclopedia of Archaeal and Bacterial Type Strains, Phase II (KMG-II): from individual species to whole genera.</title>
        <authorList>
            <person name="Goeker M."/>
        </authorList>
    </citation>
    <scope>NUCLEOTIDE SEQUENCE [LARGE SCALE GENOMIC DNA]</scope>
    <source>
        <strain evidence="3 4">DSM 29057</strain>
    </source>
</reference>
<dbReference type="PANTHER" id="PTHR44520">
    <property type="entry name" value="RESPONSE REGULATOR RCP1-RELATED"/>
    <property type="match status" value="1"/>
</dbReference>
<dbReference type="SUPFAM" id="SSF52172">
    <property type="entry name" value="CheY-like"/>
    <property type="match status" value="1"/>
</dbReference>
<proteinExistence type="predicted"/>
<dbReference type="InterPro" id="IPR052893">
    <property type="entry name" value="TCS_response_regulator"/>
</dbReference>
<accession>A0A2P8FV85</accession>
<organism evidence="3 4">
    <name type="scientific">Dyadobacter jiangsuensis</name>
    <dbReference type="NCBI Taxonomy" id="1591085"/>
    <lineage>
        <taxon>Bacteria</taxon>
        <taxon>Pseudomonadati</taxon>
        <taxon>Bacteroidota</taxon>
        <taxon>Cytophagia</taxon>
        <taxon>Cytophagales</taxon>
        <taxon>Spirosomataceae</taxon>
        <taxon>Dyadobacter</taxon>
    </lineage>
</organism>
<dbReference type="RefSeq" id="WP_106597543.1">
    <property type="nucleotide sequence ID" value="NZ_PYAS01000011.1"/>
</dbReference>
<keyword evidence="1" id="KW-0597">Phosphoprotein</keyword>
<dbReference type="PANTHER" id="PTHR44520:SF2">
    <property type="entry name" value="RESPONSE REGULATOR RCP1"/>
    <property type="match status" value="1"/>
</dbReference>
<evidence type="ECO:0000313" key="3">
    <source>
        <dbReference type="EMBL" id="PSL25640.1"/>
    </source>
</evidence>
<keyword evidence="4" id="KW-1185">Reference proteome</keyword>
<gene>
    <name evidence="3" type="ORF">CLV60_11191</name>
</gene>
<dbReference type="AlphaFoldDB" id="A0A2P8FV85"/>
<dbReference type="InterPro" id="IPR001789">
    <property type="entry name" value="Sig_transdc_resp-reg_receiver"/>
</dbReference>
<dbReference type="InterPro" id="IPR011006">
    <property type="entry name" value="CheY-like_superfamily"/>
</dbReference>
<dbReference type="Gene3D" id="3.40.50.2300">
    <property type="match status" value="1"/>
</dbReference>
<dbReference type="GO" id="GO:0000160">
    <property type="term" value="P:phosphorelay signal transduction system"/>
    <property type="evidence" value="ECO:0007669"/>
    <property type="project" value="InterPro"/>
</dbReference>
<comment type="caution">
    <text evidence="3">The sequence shown here is derived from an EMBL/GenBank/DDBJ whole genome shotgun (WGS) entry which is preliminary data.</text>
</comment>
<dbReference type="EMBL" id="PYAS01000011">
    <property type="protein sequence ID" value="PSL25640.1"/>
    <property type="molecule type" value="Genomic_DNA"/>
</dbReference>
<evidence type="ECO:0000256" key="1">
    <source>
        <dbReference type="PROSITE-ProRule" id="PRU00169"/>
    </source>
</evidence>
<evidence type="ECO:0000313" key="4">
    <source>
        <dbReference type="Proteomes" id="UP000241964"/>
    </source>
</evidence>
<protein>
    <submittedName>
        <fullName evidence="3">Response regulator receiver domain-containing protein</fullName>
    </submittedName>
</protein>
<feature type="domain" description="Response regulatory" evidence="2">
    <location>
        <begin position="8"/>
        <end position="128"/>
    </location>
</feature>
<dbReference type="SMART" id="SM00448">
    <property type="entry name" value="REC"/>
    <property type="match status" value="1"/>
</dbReference>
<sequence>MSPFAPLRIMLADDDHDDTFLFREALEQIPLETDLSIAENGVELLQILKDTDNRPDIIFLDMNMPVKNGLECLEEIRGTARYEQVPIVILSTSVSQHLWESAYRNGANLYIQKPNSFNSLIEILKKCLLDRAGTATPEGVEQFLITN</sequence>
<evidence type="ECO:0000259" key="2">
    <source>
        <dbReference type="PROSITE" id="PS50110"/>
    </source>
</evidence>
<dbReference type="Pfam" id="PF00072">
    <property type="entry name" value="Response_reg"/>
    <property type="match status" value="1"/>
</dbReference>